<reference evidence="1 2" key="1">
    <citation type="submission" date="2016-06" db="EMBL/GenBank/DDBJ databases">
        <authorList>
            <person name="Kjaerup R.B."/>
            <person name="Dalgaard T.S."/>
            <person name="Juul-Madsen H.R."/>
        </authorList>
    </citation>
    <scope>NUCLEOTIDE SEQUENCE [LARGE SCALE GENOMIC DNA]</scope>
    <source>
        <strain evidence="1">LMG947</strain>
    </source>
</reference>
<evidence type="ECO:0000313" key="1">
    <source>
        <dbReference type="EMBL" id="SBV50650.1"/>
    </source>
</evidence>
<dbReference type="Proteomes" id="UP000092503">
    <property type="component" value="Unassembled WGS sequence"/>
</dbReference>
<evidence type="ECO:0008006" key="3">
    <source>
        <dbReference type="Google" id="ProtNLM"/>
    </source>
</evidence>
<dbReference type="EMBL" id="FLTX01000020">
    <property type="protein sequence ID" value="SBV50650.1"/>
    <property type="molecule type" value="Genomic_DNA"/>
</dbReference>
<protein>
    <recommendedName>
        <fullName evidence="3">Helix-turn-helix domain-containing protein</fullName>
    </recommendedName>
</protein>
<name>A0A1C3NJQ6_9XANT</name>
<gene>
    <name evidence="1" type="ORF">XBLMG947_1431</name>
</gene>
<proteinExistence type="predicted"/>
<dbReference type="InterPro" id="IPR009061">
    <property type="entry name" value="DNA-bd_dom_put_sf"/>
</dbReference>
<dbReference type="AlphaFoldDB" id="A0A1C3NJQ6"/>
<accession>A0A1C3NJQ6</accession>
<organism evidence="1 2">
    <name type="scientific">Xanthomonas bromi</name>
    <dbReference type="NCBI Taxonomy" id="56449"/>
    <lineage>
        <taxon>Bacteria</taxon>
        <taxon>Pseudomonadati</taxon>
        <taxon>Pseudomonadota</taxon>
        <taxon>Gammaproteobacteria</taxon>
        <taxon>Lysobacterales</taxon>
        <taxon>Lysobacteraceae</taxon>
        <taxon>Xanthomonas</taxon>
    </lineage>
</organism>
<evidence type="ECO:0000313" key="2">
    <source>
        <dbReference type="Proteomes" id="UP000092503"/>
    </source>
</evidence>
<dbReference type="SUPFAM" id="SSF46955">
    <property type="entry name" value="Putative DNA-binding domain"/>
    <property type="match status" value="1"/>
</dbReference>
<sequence>MTTIRMGRSDRSIRADLTANHAEDRQTFLTSAQLVERWNGAVTAATLANWRSQGRGPSFTKLGSKVLYPLASLIEWERANTHGPN</sequence>
<dbReference type="STRING" id="56449.XBLMG947_1431"/>